<dbReference type="InterPro" id="IPR036291">
    <property type="entry name" value="NAD(P)-bd_dom_sf"/>
</dbReference>
<dbReference type="EC" id="1.1.1.369" evidence="5"/>
<dbReference type="EC" id="1.1.1.18" evidence="5"/>
<organism evidence="5 6">
    <name type="scientific">Amycolatopsis viridis</name>
    <dbReference type="NCBI Taxonomy" id="185678"/>
    <lineage>
        <taxon>Bacteria</taxon>
        <taxon>Bacillati</taxon>
        <taxon>Actinomycetota</taxon>
        <taxon>Actinomycetes</taxon>
        <taxon>Pseudonocardiales</taxon>
        <taxon>Pseudonocardiaceae</taxon>
        <taxon>Amycolatopsis</taxon>
    </lineage>
</organism>
<dbReference type="Pfam" id="PF01408">
    <property type="entry name" value="GFO_IDH_MocA"/>
    <property type="match status" value="1"/>
</dbReference>
<name>A0ABX0STP9_9PSEU</name>
<dbReference type="PANTHER" id="PTHR42840">
    <property type="entry name" value="NAD(P)-BINDING ROSSMANN-FOLD SUPERFAMILY PROTEIN-RELATED"/>
    <property type="match status" value="1"/>
</dbReference>
<protein>
    <submittedName>
        <fullName evidence="5">Myo-inositol 2-dehydrogenase/D-chiro-inositol 1-dehydrogenase</fullName>
        <ecNumber evidence="5">1.1.1.18</ecNumber>
        <ecNumber evidence="5">1.1.1.369</ecNumber>
    </submittedName>
</protein>
<reference evidence="5 6" key="1">
    <citation type="submission" date="2020-03" db="EMBL/GenBank/DDBJ databases">
        <title>Sequencing the genomes of 1000 actinobacteria strains.</title>
        <authorList>
            <person name="Klenk H.-P."/>
        </authorList>
    </citation>
    <scope>NUCLEOTIDE SEQUENCE [LARGE SCALE GENOMIC DNA]</scope>
    <source>
        <strain evidence="5 6">DSM 45668</strain>
    </source>
</reference>
<comment type="similarity">
    <text evidence="1">Belongs to the Gfo/Idh/MocA family.</text>
</comment>
<dbReference type="PANTHER" id="PTHR42840:SF3">
    <property type="entry name" value="BINDING ROSSMANN FOLD OXIDOREDUCTASE, PUTATIVE (AFU_ORTHOLOGUE AFUA_2G10240)-RELATED"/>
    <property type="match status" value="1"/>
</dbReference>
<proteinExistence type="inferred from homology"/>
<feature type="domain" description="Gfo/Idh/MocA-like oxidoreductase N-terminal" evidence="3">
    <location>
        <begin position="4"/>
        <end position="119"/>
    </location>
</feature>
<gene>
    <name evidence="5" type="ORF">FHX46_001425</name>
</gene>
<keyword evidence="2 5" id="KW-0560">Oxidoreductase</keyword>
<feature type="domain" description="GFO/IDH/MocA-like oxidoreductase" evidence="4">
    <location>
        <begin position="139"/>
        <end position="248"/>
    </location>
</feature>
<dbReference type="Gene3D" id="3.40.50.720">
    <property type="entry name" value="NAD(P)-binding Rossmann-like Domain"/>
    <property type="match status" value="1"/>
</dbReference>
<comment type="caution">
    <text evidence="5">The sequence shown here is derived from an EMBL/GenBank/DDBJ whole genome shotgun (WGS) entry which is preliminary data.</text>
</comment>
<dbReference type="InterPro" id="IPR055170">
    <property type="entry name" value="GFO_IDH_MocA-like_dom"/>
</dbReference>
<evidence type="ECO:0000259" key="3">
    <source>
        <dbReference type="Pfam" id="PF01408"/>
    </source>
</evidence>
<dbReference type="RefSeq" id="WP_167111763.1">
    <property type="nucleotide sequence ID" value="NZ_JAANOU010000001.1"/>
</dbReference>
<accession>A0ABX0STP9</accession>
<keyword evidence="6" id="KW-1185">Reference proteome</keyword>
<dbReference type="Proteomes" id="UP000754495">
    <property type="component" value="Unassembled WGS sequence"/>
</dbReference>
<dbReference type="SUPFAM" id="SSF55347">
    <property type="entry name" value="Glyceraldehyde-3-phosphate dehydrogenase-like, C-terminal domain"/>
    <property type="match status" value="1"/>
</dbReference>
<dbReference type="InterPro" id="IPR000683">
    <property type="entry name" value="Gfo/Idh/MocA-like_OxRdtase_N"/>
</dbReference>
<evidence type="ECO:0000313" key="6">
    <source>
        <dbReference type="Proteomes" id="UP000754495"/>
    </source>
</evidence>
<dbReference type="Gene3D" id="3.30.360.10">
    <property type="entry name" value="Dihydrodipicolinate Reductase, domain 2"/>
    <property type="match status" value="1"/>
</dbReference>
<evidence type="ECO:0000259" key="4">
    <source>
        <dbReference type="Pfam" id="PF22725"/>
    </source>
</evidence>
<evidence type="ECO:0000256" key="2">
    <source>
        <dbReference type="ARBA" id="ARBA00023002"/>
    </source>
</evidence>
<dbReference type="EMBL" id="JAANOU010000001">
    <property type="protein sequence ID" value="NIH78895.1"/>
    <property type="molecule type" value="Genomic_DNA"/>
</dbReference>
<dbReference type="Pfam" id="PF22725">
    <property type="entry name" value="GFO_IDH_MocA_C3"/>
    <property type="match status" value="1"/>
</dbReference>
<dbReference type="SUPFAM" id="SSF51735">
    <property type="entry name" value="NAD(P)-binding Rossmann-fold domains"/>
    <property type="match status" value="1"/>
</dbReference>
<sequence length="339" mass="36142">MTDIALLGFGRIAQVHAKAIASGNLPINVRAVADANPDARAAAAQLGAKTFESVDELLSAGLELDAALVASSTPFHVEHTTLALDAGLHVLCEKPLSEDVQEVRHLTELAAEKGLVLRTAFNRRFDPLFRDLKSRIGTETGPVRSVHIISRDPFPPPPGYPRSAGSMLRDMTIHDFDTARYLVDDDIVAVTARGTGTFDTDALAVGDTDTVFLILEMARGTLIGIDNCRATSYGFDQRIEVHGEAGTLHAGNEALPQATRIGAAGFTTPRLVDFFPTRYAQSYIDQLSSFGNAIAAAKAGAAPDDIAADGRDALQALQAALAGWRSIVEGRRVTLEEVE</sequence>
<dbReference type="GO" id="GO:0050112">
    <property type="term" value="F:inositol 2-dehydrogenase (NAD+) activity"/>
    <property type="evidence" value="ECO:0007669"/>
    <property type="project" value="UniProtKB-EC"/>
</dbReference>
<evidence type="ECO:0000256" key="1">
    <source>
        <dbReference type="ARBA" id="ARBA00010928"/>
    </source>
</evidence>
<evidence type="ECO:0000313" key="5">
    <source>
        <dbReference type="EMBL" id="NIH78895.1"/>
    </source>
</evidence>